<proteinExistence type="predicted"/>
<dbReference type="PROSITE" id="PS51379">
    <property type="entry name" value="4FE4S_FER_2"/>
    <property type="match status" value="2"/>
</dbReference>
<evidence type="ECO:0000313" key="3">
    <source>
        <dbReference type="EMBL" id="CEL24373.1"/>
    </source>
</evidence>
<reference evidence="2" key="1">
    <citation type="submission" date="2013-12" db="EMBL/GenBank/DDBJ databases">
        <title>The complete genome sequence of Methanobacterium sp. BRM9.</title>
        <authorList>
            <consortium name="Pastoral Greenhouse Gas Research Consortium"/>
            <person name="Kelly W.J."/>
            <person name="Leahy S.C."/>
            <person name="Perry R."/>
            <person name="Li D."/>
            <person name="Altermann E."/>
            <person name="Lambie S.C."/>
            <person name="Attwood G.T."/>
        </authorList>
    </citation>
    <scope>NUCLEOTIDE SEQUENCE [LARGE SCALE GENOMIC DNA]</scope>
    <source>
        <strain evidence="2">BRM9</strain>
    </source>
</reference>
<evidence type="ECO:0000313" key="4">
    <source>
        <dbReference type="Proteomes" id="UP000029661"/>
    </source>
</evidence>
<dbReference type="STRING" id="2162.BRM9_1579"/>
<keyword evidence="5" id="KW-1185">Reference proteome</keyword>
<evidence type="ECO:0000313" key="2">
    <source>
        <dbReference type="EMBL" id="AIS32391.1"/>
    </source>
</evidence>
<dbReference type="KEGG" id="mfc:BRM9_1579"/>
<dbReference type="Gene3D" id="3.30.70.20">
    <property type="match status" value="1"/>
</dbReference>
<dbReference type="OrthoDB" id="2837at2157"/>
<dbReference type="PATRIC" id="fig|2162.10.peg.760"/>
<reference evidence="3" key="2">
    <citation type="submission" date="2014-09" db="EMBL/GenBank/DDBJ databases">
        <authorList>
            <person name="Bishop-Lilly K.A."/>
            <person name="Broomall S.M."/>
            <person name="Chain P.S."/>
            <person name="Chertkov O."/>
            <person name="Coyne S.R."/>
            <person name="Daligault H.E."/>
            <person name="Davenport K.W."/>
            <person name="Erkkila T."/>
            <person name="Frey K.G."/>
            <person name="Gibbons H.S."/>
            <person name="Gu W."/>
            <person name="Jaissle J."/>
            <person name="Johnson S.L."/>
            <person name="Koroleva G.I."/>
            <person name="Ladner J.T."/>
            <person name="Lo C.-C."/>
            <person name="Minogue T.D."/>
            <person name="Munk C."/>
            <person name="Palacios G.F."/>
            <person name="Redden C.L."/>
            <person name="Rosenzweig C.N."/>
            <person name="Scholz M.B."/>
            <person name="Teshima H."/>
            <person name="Xu Y."/>
        </authorList>
    </citation>
    <scope>NUCLEOTIDE SEQUENCE</scope>
    <source>
        <strain evidence="3">Mb9</strain>
    </source>
</reference>
<dbReference type="InterPro" id="IPR017896">
    <property type="entry name" value="4Fe4S_Fe-S-bd"/>
</dbReference>
<dbReference type="SUPFAM" id="SSF54862">
    <property type="entry name" value="4Fe-4S ferredoxins"/>
    <property type="match status" value="1"/>
</dbReference>
<dbReference type="Pfam" id="PF13187">
    <property type="entry name" value="Fer4_9"/>
    <property type="match status" value="1"/>
</dbReference>
<sequence length="268" mass="30211">MDKVEIYYFSGSGNSFAVARDVARELNAVLTPIMAVINQENIDTEANIIGFVFPIYDFKPPQFMEKFISRIKDIQSKYIFALCTYGVTPSKSLKHLETTINSYGGRLSAGFAVSMPQNGLGSRKVTETQQKMMFSEWKKRVKKVSAVIGNRQKEEIETSILFFHMFKTQNLKLIPVYLTFLNQVLFKGVDSLAFTSNENCTGCGTCQKICTQNNVELVDNKPKWSDHCLSCFACLNWCPNGAINPGDSDLGIRNYHHPEVKISDMILP</sequence>
<dbReference type="NCBIfam" id="NF038196">
    <property type="entry name" value="ferrodoxin_EFR1"/>
    <property type="match status" value="1"/>
</dbReference>
<dbReference type="Proteomes" id="UP000062768">
    <property type="component" value="Chromosome I"/>
</dbReference>
<dbReference type="SUPFAM" id="SSF52218">
    <property type="entry name" value="Flavoproteins"/>
    <property type="match status" value="1"/>
</dbReference>
<dbReference type="InterPro" id="IPR017900">
    <property type="entry name" value="4Fe4S_Fe_S_CS"/>
</dbReference>
<organism evidence="2 4">
    <name type="scientific">Methanobacterium formicicum</name>
    <dbReference type="NCBI Taxonomy" id="2162"/>
    <lineage>
        <taxon>Archaea</taxon>
        <taxon>Methanobacteriati</taxon>
        <taxon>Methanobacteriota</taxon>
        <taxon>Methanomada group</taxon>
        <taxon>Methanobacteria</taxon>
        <taxon>Methanobacteriales</taxon>
        <taxon>Methanobacteriaceae</taxon>
        <taxon>Methanobacterium</taxon>
    </lineage>
</organism>
<dbReference type="AlphaFoldDB" id="A0A089ZC56"/>
<dbReference type="InterPro" id="IPR047964">
    <property type="entry name" value="EFR1-like"/>
</dbReference>
<dbReference type="Proteomes" id="UP000029661">
    <property type="component" value="Chromosome"/>
</dbReference>
<dbReference type="GeneID" id="26738988"/>
<evidence type="ECO:0000313" key="5">
    <source>
        <dbReference type="Proteomes" id="UP000062768"/>
    </source>
</evidence>
<dbReference type="Gene3D" id="3.40.50.360">
    <property type="match status" value="1"/>
</dbReference>
<gene>
    <name evidence="2" type="ORF">BRM9_1579</name>
    <name evidence="3" type="ORF">MB9_0730</name>
</gene>
<accession>A0A089ZC56</accession>
<dbReference type="InterPro" id="IPR029039">
    <property type="entry name" value="Flavoprotein-like_sf"/>
</dbReference>
<dbReference type="EMBL" id="LN734822">
    <property type="protein sequence ID" value="CEL24373.1"/>
    <property type="molecule type" value="Genomic_DNA"/>
</dbReference>
<evidence type="ECO:0000259" key="1">
    <source>
        <dbReference type="PROSITE" id="PS51379"/>
    </source>
</evidence>
<name>A0A089ZC56_METFO</name>
<dbReference type="RefSeq" id="WP_048085367.1">
    <property type="nucleotide sequence ID" value="NZ_CP006933.1"/>
</dbReference>
<feature type="domain" description="4Fe-4S ferredoxin-type" evidence="1">
    <location>
        <begin position="225"/>
        <end position="248"/>
    </location>
</feature>
<feature type="domain" description="4Fe-4S ferredoxin-type" evidence="1">
    <location>
        <begin position="191"/>
        <end position="220"/>
    </location>
</feature>
<dbReference type="PROSITE" id="PS00198">
    <property type="entry name" value="4FE4S_FER_1"/>
    <property type="match status" value="1"/>
</dbReference>
<protein>
    <submittedName>
        <fullName evidence="2">4Fe-4S ferredoxin iron-sulfur binding domain-containing protein</fullName>
    </submittedName>
</protein>
<dbReference type="EMBL" id="CP006933">
    <property type="protein sequence ID" value="AIS32391.1"/>
    <property type="molecule type" value="Genomic_DNA"/>
</dbReference>
<dbReference type="GO" id="GO:0016491">
    <property type="term" value="F:oxidoreductase activity"/>
    <property type="evidence" value="ECO:0007669"/>
    <property type="project" value="UniProtKB-ARBA"/>
</dbReference>